<evidence type="ECO:0000313" key="4">
    <source>
        <dbReference type="WBParaSite" id="HPBE_0001769201-mRNA-1"/>
    </source>
</evidence>
<organism evidence="3 4">
    <name type="scientific">Heligmosomoides polygyrus</name>
    <name type="common">Parasitic roundworm</name>
    <dbReference type="NCBI Taxonomy" id="6339"/>
    <lineage>
        <taxon>Eukaryota</taxon>
        <taxon>Metazoa</taxon>
        <taxon>Ecdysozoa</taxon>
        <taxon>Nematoda</taxon>
        <taxon>Chromadorea</taxon>
        <taxon>Rhabditida</taxon>
        <taxon>Rhabditina</taxon>
        <taxon>Rhabditomorpha</taxon>
        <taxon>Strongyloidea</taxon>
        <taxon>Heligmosomidae</taxon>
        <taxon>Heligmosomoides</taxon>
    </lineage>
</organism>
<dbReference type="EMBL" id="UZAH01030184">
    <property type="protein sequence ID" value="VDP09610.1"/>
    <property type="molecule type" value="Genomic_DNA"/>
</dbReference>
<dbReference type="WBParaSite" id="HPBE_0001769201-mRNA-1">
    <property type="protein sequence ID" value="HPBE_0001769201-mRNA-1"/>
    <property type="gene ID" value="HPBE_0001769201"/>
</dbReference>
<evidence type="ECO:0000313" key="3">
    <source>
        <dbReference type="Proteomes" id="UP000050761"/>
    </source>
</evidence>
<feature type="compositionally biased region" description="Basic and acidic residues" evidence="1">
    <location>
        <begin position="13"/>
        <end position="31"/>
    </location>
</feature>
<feature type="region of interest" description="Disordered" evidence="1">
    <location>
        <begin position="1"/>
        <end position="47"/>
    </location>
</feature>
<dbReference type="Proteomes" id="UP000050761">
    <property type="component" value="Unassembled WGS sequence"/>
</dbReference>
<evidence type="ECO:0000256" key="1">
    <source>
        <dbReference type="SAM" id="MobiDB-lite"/>
    </source>
</evidence>
<reference evidence="4" key="2">
    <citation type="submission" date="2019-09" db="UniProtKB">
        <authorList>
            <consortium name="WormBaseParasite"/>
        </authorList>
    </citation>
    <scope>IDENTIFICATION</scope>
</reference>
<evidence type="ECO:0000313" key="2">
    <source>
        <dbReference type="EMBL" id="VDP09610.1"/>
    </source>
</evidence>
<protein>
    <submittedName>
        <fullName evidence="2 4">Uncharacterized protein</fullName>
    </submittedName>
</protein>
<name>A0A183G7D8_HELPZ</name>
<proteinExistence type="predicted"/>
<accession>A0A183G7D8</accession>
<dbReference type="AlphaFoldDB" id="A0A183G7D8"/>
<accession>A0A3P8AYG3</accession>
<reference evidence="2 3" key="1">
    <citation type="submission" date="2018-11" db="EMBL/GenBank/DDBJ databases">
        <authorList>
            <consortium name="Pathogen Informatics"/>
        </authorList>
    </citation>
    <scope>NUCLEOTIDE SEQUENCE [LARGE SCALE GENOMIC DNA]</scope>
</reference>
<sequence>MFTIIRSASVHRSAKEERWRNEGIEGGHTDTDTDTEGMEEATEDTEDTVVTGTVVTVVTVVTDTVDTEDTVVTGTVDTEGMATEDMEDSVDMAIITLENKRPALENHDRCIKSFSTALRTVSKQEKN</sequence>
<gene>
    <name evidence="2" type="ORF">HPBE_LOCUS17691</name>
</gene>
<feature type="compositionally biased region" description="Acidic residues" evidence="1">
    <location>
        <begin position="32"/>
        <end position="47"/>
    </location>
</feature>
<keyword evidence="3" id="KW-1185">Reference proteome</keyword>